<evidence type="ECO:0000259" key="1">
    <source>
        <dbReference type="Pfam" id="PF00483"/>
    </source>
</evidence>
<dbReference type="EnsemblMetazoa" id="ASTEI11447-RA">
    <property type="protein sequence ID" value="ASTEI11447-PA"/>
    <property type="gene ID" value="ASTEI11447"/>
</dbReference>
<dbReference type="Pfam" id="PF00483">
    <property type="entry name" value="NTP_transferase"/>
    <property type="match status" value="1"/>
</dbReference>
<dbReference type="VEuPathDB" id="VectorBase:ASTE001060"/>
<dbReference type="InterPro" id="IPR029044">
    <property type="entry name" value="Nucleotide-diphossugar_trans"/>
</dbReference>
<organism evidence="2 3">
    <name type="scientific">Anopheles stephensi</name>
    <name type="common">Indo-Pakistan malaria mosquito</name>
    <dbReference type="NCBI Taxonomy" id="30069"/>
    <lineage>
        <taxon>Eukaryota</taxon>
        <taxon>Metazoa</taxon>
        <taxon>Ecdysozoa</taxon>
        <taxon>Arthropoda</taxon>
        <taxon>Hexapoda</taxon>
        <taxon>Insecta</taxon>
        <taxon>Pterygota</taxon>
        <taxon>Neoptera</taxon>
        <taxon>Endopterygota</taxon>
        <taxon>Diptera</taxon>
        <taxon>Nematocera</taxon>
        <taxon>Culicoidea</taxon>
        <taxon>Culicidae</taxon>
        <taxon>Anophelinae</taxon>
        <taxon>Anopheles</taxon>
    </lineage>
</organism>
<dbReference type="GO" id="GO:0005085">
    <property type="term" value="F:guanyl-nucleotide exchange factor activity"/>
    <property type="evidence" value="ECO:0007669"/>
    <property type="project" value="TreeGrafter"/>
</dbReference>
<dbReference type="VEuPathDB" id="VectorBase:ASTEI20_045114"/>
<dbReference type="GO" id="GO:0005851">
    <property type="term" value="C:eukaryotic translation initiation factor 2B complex"/>
    <property type="evidence" value="ECO:0007669"/>
    <property type="project" value="TreeGrafter"/>
</dbReference>
<protein>
    <recommendedName>
        <fullName evidence="1">Nucleotidyl transferase domain-containing protein</fullName>
    </recommendedName>
</protein>
<dbReference type="SUPFAM" id="SSF53448">
    <property type="entry name" value="Nucleotide-diphospho-sugar transferases"/>
    <property type="match status" value="1"/>
</dbReference>
<feature type="domain" description="Nucleotidyl transferase" evidence="1">
    <location>
        <begin position="25"/>
        <end position="84"/>
    </location>
</feature>
<dbReference type="GO" id="GO:0003743">
    <property type="term" value="F:translation initiation factor activity"/>
    <property type="evidence" value="ECO:0007669"/>
    <property type="project" value="TreeGrafter"/>
</dbReference>
<reference evidence="2" key="2">
    <citation type="submission" date="2020-05" db="UniProtKB">
        <authorList>
            <consortium name="EnsemblMetazoa"/>
        </authorList>
    </citation>
    <scope>IDENTIFICATION</scope>
    <source>
        <strain evidence="2">Indian</strain>
    </source>
</reference>
<dbReference type="PANTHER" id="PTHR45887">
    <property type="entry name" value="TRANSLATION INITIATION FACTOR EIF-2B SUBUNIT EPSILON"/>
    <property type="match status" value="1"/>
</dbReference>
<dbReference type="OMA" id="NVPLINY"/>
<dbReference type="GO" id="GO:0031369">
    <property type="term" value="F:translation initiation factor binding"/>
    <property type="evidence" value="ECO:0007669"/>
    <property type="project" value="TreeGrafter"/>
</dbReference>
<dbReference type="STRING" id="30069.A0A182YSL1"/>
<dbReference type="Gene3D" id="3.90.550.10">
    <property type="entry name" value="Spore Coat Polysaccharide Biosynthesis Protein SpsA, Chain A"/>
    <property type="match status" value="1"/>
</dbReference>
<evidence type="ECO:0000313" key="3">
    <source>
        <dbReference type="Proteomes" id="UP000076408"/>
    </source>
</evidence>
<dbReference type="InterPro" id="IPR005835">
    <property type="entry name" value="NTP_transferase_dom"/>
</dbReference>
<dbReference type="AlphaFoldDB" id="A0A182YSL1"/>
<sequence length="100" mass="11420">MSITKTFERKEILQAILIADAHNDNLQPFTNTKPLALLPIANVPLINYALETLNRNGVEEVFVYCSYHTDQVKRYIHLRQVTRCTWSINMKVSIVSSGPC</sequence>
<reference evidence="3" key="1">
    <citation type="journal article" date="2014" name="Genome Biol.">
        <title>Genome analysis of a major urban malaria vector mosquito, Anopheles stephensi.</title>
        <authorList>
            <person name="Jiang X."/>
            <person name="Peery A."/>
            <person name="Hall A.B."/>
            <person name="Sharma A."/>
            <person name="Chen X.G."/>
            <person name="Waterhouse R.M."/>
            <person name="Komissarov A."/>
            <person name="Riehle M.M."/>
            <person name="Shouche Y."/>
            <person name="Sharakhova M.V."/>
            <person name="Lawson D."/>
            <person name="Pakpour N."/>
            <person name="Arensburger P."/>
            <person name="Davidson V.L."/>
            <person name="Eiglmeier K."/>
            <person name="Emrich S."/>
            <person name="George P."/>
            <person name="Kennedy R.C."/>
            <person name="Mane S.P."/>
            <person name="Maslen G."/>
            <person name="Oringanje C."/>
            <person name="Qi Y."/>
            <person name="Settlage R."/>
            <person name="Tojo M."/>
            <person name="Tubio J.M."/>
            <person name="Unger M.F."/>
            <person name="Wang B."/>
            <person name="Vernick K.D."/>
            <person name="Ribeiro J.M."/>
            <person name="James A.A."/>
            <person name="Michel K."/>
            <person name="Riehle M.A."/>
            <person name="Luckhart S."/>
            <person name="Sharakhov I.V."/>
            <person name="Tu Z."/>
        </authorList>
    </citation>
    <scope>NUCLEOTIDE SEQUENCE [LARGE SCALE GENOMIC DNA]</scope>
    <source>
        <strain evidence="3">Indian</strain>
    </source>
</reference>
<dbReference type="PANTHER" id="PTHR45887:SF1">
    <property type="entry name" value="TRANSLATION INITIATION FACTOR EIF-2B SUBUNIT EPSILON"/>
    <property type="match status" value="1"/>
</dbReference>
<evidence type="ECO:0000313" key="2">
    <source>
        <dbReference type="EnsemblMetazoa" id="ASTEI11447-PA"/>
    </source>
</evidence>
<dbReference type="InterPro" id="IPR051956">
    <property type="entry name" value="eIF2B_epsilon"/>
</dbReference>
<proteinExistence type="predicted"/>
<name>A0A182YSL1_ANOST</name>
<accession>A0A182YSL1</accession>
<keyword evidence="3" id="KW-1185">Reference proteome</keyword>
<dbReference type="Proteomes" id="UP000076408">
    <property type="component" value="Unassembled WGS sequence"/>
</dbReference>
<dbReference type="VEuPathDB" id="VectorBase:ASTEI11447"/>